<name>A0A9X2E7I4_9NOCA</name>
<feature type="transmembrane region" description="Helical" evidence="1">
    <location>
        <begin position="90"/>
        <end position="108"/>
    </location>
</feature>
<dbReference type="EMBL" id="JAMRXG010000008">
    <property type="protein sequence ID" value="MCM6775694.1"/>
    <property type="molecule type" value="Genomic_DNA"/>
</dbReference>
<feature type="transmembrane region" description="Helical" evidence="1">
    <location>
        <begin position="114"/>
        <end position="131"/>
    </location>
</feature>
<keyword evidence="1" id="KW-0812">Transmembrane</keyword>
<evidence type="ECO:0000313" key="2">
    <source>
        <dbReference type="EMBL" id="MCM6775694.1"/>
    </source>
</evidence>
<dbReference type="RefSeq" id="WP_251913955.1">
    <property type="nucleotide sequence ID" value="NZ_JAMRXG010000008.1"/>
</dbReference>
<gene>
    <name evidence="2" type="ORF">NDR86_19650</name>
</gene>
<dbReference type="Proteomes" id="UP001139157">
    <property type="component" value="Unassembled WGS sequence"/>
</dbReference>
<evidence type="ECO:0000313" key="3">
    <source>
        <dbReference type="Proteomes" id="UP001139157"/>
    </source>
</evidence>
<reference evidence="2" key="1">
    <citation type="submission" date="2022-06" db="EMBL/GenBank/DDBJ databases">
        <title>Novel species in genus nocardia.</title>
        <authorList>
            <person name="Li F."/>
        </authorList>
    </citation>
    <scope>NUCLEOTIDE SEQUENCE</scope>
    <source>
        <strain evidence="2">CDC141</strain>
    </source>
</reference>
<sequence length="146" mass="14782">MAKQDDGAVNRDSVGSSAGATPATVRGAGALAALEGLVGVIIAIVLVAQGAQGSETAAQAYGTAGYFAILAGAVLAAGVGLYLGKRWGRAIVVLAQILLLPVAWYMFSSHRPELAVPVGLAALATLVLIFSPPSTRWMASLYDSVD</sequence>
<feature type="transmembrane region" description="Helical" evidence="1">
    <location>
        <begin position="30"/>
        <end position="51"/>
    </location>
</feature>
<protein>
    <recommendedName>
        <fullName evidence="4">Integral membrane protein</fullName>
    </recommendedName>
</protein>
<keyword evidence="1" id="KW-1133">Transmembrane helix</keyword>
<feature type="transmembrane region" description="Helical" evidence="1">
    <location>
        <begin position="63"/>
        <end position="83"/>
    </location>
</feature>
<comment type="caution">
    <text evidence="2">The sequence shown here is derived from an EMBL/GenBank/DDBJ whole genome shotgun (WGS) entry which is preliminary data.</text>
</comment>
<keyword evidence="1" id="KW-0472">Membrane</keyword>
<dbReference type="AlphaFoldDB" id="A0A9X2E7I4"/>
<organism evidence="2 3">
    <name type="scientific">Nocardia pulmonis</name>
    <dbReference type="NCBI Taxonomy" id="2951408"/>
    <lineage>
        <taxon>Bacteria</taxon>
        <taxon>Bacillati</taxon>
        <taxon>Actinomycetota</taxon>
        <taxon>Actinomycetes</taxon>
        <taxon>Mycobacteriales</taxon>
        <taxon>Nocardiaceae</taxon>
        <taxon>Nocardia</taxon>
    </lineage>
</organism>
<evidence type="ECO:0000256" key="1">
    <source>
        <dbReference type="SAM" id="Phobius"/>
    </source>
</evidence>
<keyword evidence="3" id="KW-1185">Reference proteome</keyword>
<evidence type="ECO:0008006" key="4">
    <source>
        <dbReference type="Google" id="ProtNLM"/>
    </source>
</evidence>
<accession>A0A9X2E7I4</accession>
<proteinExistence type="predicted"/>